<dbReference type="EMBL" id="MUIO01000072">
    <property type="protein sequence ID" value="ORC57888.1"/>
    <property type="molecule type" value="Genomic_DNA"/>
</dbReference>
<dbReference type="AlphaFoldDB" id="A0A1X0N4U2"/>
<organism evidence="1 2">
    <name type="scientific">Pseudomonas floridensis</name>
    <dbReference type="NCBI Taxonomy" id="1958950"/>
    <lineage>
        <taxon>Bacteria</taxon>
        <taxon>Pseudomonadati</taxon>
        <taxon>Pseudomonadota</taxon>
        <taxon>Gammaproteobacteria</taxon>
        <taxon>Pseudomonadales</taxon>
        <taxon>Pseudomonadaceae</taxon>
        <taxon>Pseudomonas</taxon>
    </lineage>
</organism>
<sequence length="108" mass="11679">MSAFDLKPCAVKTFYLSEKILKDEPVPSEVVRAQKVDWGVLVDAYLMQAARVGNRFAAVAYADRSGTIANGTTIAITAVRVISSVAGFKLLQTLDQADHYVVVSELST</sequence>
<reference evidence="2" key="1">
    <citation type="submission" date="2017-02" db="EMBL/GenBank/DDBJ databases">
        <title>Pseudomonas floridae sp. nov., a novel pathogenic bacterial species isolated from tomato.</title>
        <authorList>
            <person name="Timilsina S."/>
            <person name="Vallad G.E."/>
            <person name="Jones J.B."/>
        </authorList>
    </citation>
    <scope>NUCLEOTIDE SEQUENCE [LARGE SCALE GENOMIC DNA]</scope>
    <source>
        <strain evidence="2">GEV388</strain>
    </source>
</reference>
<proteinExistence type="predicted"/>
<protein>
    <submittedName>
        <fullName evidence="1">Uncharacterized protein</fullName>
    </submittedName>
</protein>
<gene>
    <name evidence="1" type="ORF">BZK31_17840</name>
</gene>
<dbReference type="STRING" id="1958950.BZK31_17840"/>
<dbReference type="RefSeq" id="WP_083184262.1">
    <property type="nucleotide sequence ID" value="NZ_CBCRZR010000039.1"/>
</dbReference>
<accession>A0A1X0N4U2</accession>
<dbReference type="OrthoDB" id="7024082at2"/>
<evidence type="ECO:0000313" key="2">
    <source>
        <dbReference type="Proteomes" id="UP000192815"/>
    </source>
</evidence>
<dbReference type="Proteomes" id="UP000192815">
    <property type="component" value="Unassembled WGS sequence"/>
</dbReference>
<comment type="caution">
    <text evidence="1">The sequence shown here is derived from an EMBL/GenBank/DDBJ whole genome shotgun (WGS) entry which is preliminary data.</text>
</comment>
<name>A0A1X0N4U2_9PSED</name>
<keyword evidence="2" id="KW-1185">Reference proteome</keyword>
<evidence type="ECO:0000313" key="1">
    <source>
        <dbReference type="EMBL" id="ORC57888.1"/>
    </source>
</evidence>